<dbReference type="SUPFAM" id="SSF69593">
    <property type="entry name" value="Glycerol-3-phosphate (1)-acyltransferase"/>
    <property type="match status" value="1"/>
</dbReference>
<dbReference type="PANTHER" id="PTHR15486">
    <property type="entry name" value="ANCIENT UBIQUITOUS PROTEIN"/>
    <property type="match status" value="1"/>
</dbReference>
<evidence type="ECO:0000256" key="1">
    <source>
        <dbReference type="ARBA" id="ARBA00004141"/>
    </source>
</evidence>
<dbReference type="GO" id="GO:0090447">
    <property type="term" value="F:glycerol-3-phosphate 2-O-acyltransferase activity"/>
    <property type="evidence" value="ECO:0000318"/>
    <property type="project" value="GO_Central"/>
</dbReference>
<keyword evidence="5" id="KW-1133">Transmembrane helix</keyword>
<dbReference type="STRING" id="4558.A0A1B6PDC8"/>
<dbReference type="SMART" id="SM00563">
    <property type="entry name" value="PlsC"/>
    <property type="match status" value="1"/>
</dbReference>
<protein>
    <recommendedName>
        <fullName evidence="8">Phospholipid/glycerol acyltransferase domain-containing protein</fullName>
    </recommendedName>
</protein>
<keyword evidence="6" id="KW-0472">Membrane</keyword>
<evidence type="ECO:0000313" key="9">
    <source>
        <dbReference type="EMBL" id="KXG23710.1"/>
    </source>
</evidence>
<dbReference type="eggNOG" id="ENOG502QRJ7">
    <property type="taxonomic scope" value="Eukaryota"/>
</dbReference>
<dbReference type="Pfam" id="PF01553">
    <property type="entry name" value="Acyltransferase"/>
    <property type="match status" value="1"/>
</dbReference>
<dbReference type="PANTHER" id="PTHR15486:SF29">
    <property type="entry name" value="OS12G0563000 PROTEIN"/>
    <property type="match status" value="1"/>
</dbReference>
<dbReference type="OrthoDB" id="637950at2759"/>
<dbReference type="EMBL" id="CM000767">
    <property type="protein sequence ID" value="KXG23710.1"/>
    <property type="molecule type" value="Genomic_DNA"/>
</dbReference>
<dbReference type="InParanoid" id="A0A1B6PDC8"/>
<reference evidence="10" key="2">
    <citation type="journal article" date="2018" name="Plant J.">
        <title>The Sorghum bicolor reference genome: improved assembly, gene annotations, a transcriptome atlas, and signatures of genome organization.</title>
        <authorList>
            <person name="McCormick R.F."/>
            <person name="Truong S.K."/>
            <person name="Sreedasyam A."/>
            <person name="Jenkins J."/>
            <person name="Shu S."/>
            <person name="Sims D."/>
            <person name="Kennedy M."/>
            <person name="Amirebrahimi M."/>
            <person name="Weers B.D."/>
            <person name="McKinley B."/>
            <person name="Mattison A."/>
            <person name="Morishige D.T."/>
            <person name="Grimwood J."/>
            <person name="Schmutz J."/>
            <person name="Mullet J.E."/>
        </authorList>
    </citation>
    <scope>NUCLEOTIDE SEQUENCE [LARGE SCALE GENOMIC DNA]</scope>
    <source>
        <strain evidence="10">cv. BTx623</strain>
    </source>
</reference>
<reference evidence="9 10" key="1">
    <citation type="journal article" date="2009" name="Nature">
        <title>The Sorghum bicolor genome and the diversification of grasses.</title>
        <authorList>
            <person name="Paterson A.H."/>
            <person name="Bowers J.E."/>
            <person name="Bruggmann R."/>
            <person name="Dubchak I."/>
            <person name="Grimwood J."/>
            <person name="Gundlach H."/>
            <person name="Haberer G."/>
            <person name="Hellsten U."/>
            <person name="Mitros T."/>
            <person name="Poliakov A."/>
            <person name="Schmutz J."/>
            <person name="Spannagl M."/>
            <person name="Tang H."/>
            <person name="Wang X."/>
            <person name="Wicker T."/>
            <person name="Bharti A.K."/>
            <person name="Chapman J."/>
            <person name="Feltus F.A."/>
            <person name="Gowik U."/>
            <person name="Grigoriev I.V."/>
            <person name="Lyons E."/>
            <person name="Maher C.A."/>
            <person name="Martis M."/>
            <person name="Narechania A."/>
            <person name="Otillar R.P."/>
            <person name="Penning B.W."/>
            <person name="Salamov A.A."/>
            <person name="Wang Y."/>
            <person name="Zhang L."/>
            <person name="Carpita N.C."/>
            <person name="Freeling M."/>
            <person name="Gingle A.R."/>
            <person name="Hash C.T."/>
            <person name="Keller B."/>
            <person name="Klein P."/>
            <person name="Kresovich S."/>
            <person name="McCann M.C."/>
            <person name="Ming R."/>
            <person name="Peterson D.G."/>
            <person name="Mehboob-ur-Rahman"/>
            <person name="Ware D."/>
            <person name="Westhoff P."/>
            <person name="Mayer K.F."/>
            <person name="Messing J."/>
            <person name="Rokhsar D.S."/>
        </authorList>
    </citation>
    <scope>NUCLEOTIDE SEQUENCE [LARGE SCALE GENOMIC DNA]</scope>
    <source>
        <strain evidence="10">cv. BTx623</strain>
    </source>
</reference>
<dbReference type="InterPro" id="IPR056462">
    <property type="entry name" value="HAD_RAM2/GPAT1-8"/>
</dbReference>
<accession>A0A1B6PDC8</accession>
<gene>
    <name evidence="9" type="ORF">SORBI_3008G130800</name>
</gene>
<evidence type="ECO:0000256" key="7">
    <source>
        <dbReference type="SAM" id="MobiDB-lite"/>
    </source>
</evidence>
<evidence type="ECO:0000313" key="10">
    <source>
        <dbReference type="Proteomes" id="UP000000768"/>
    </source>
</evidence>
<name>A0A1B6PDC8_SORBI</name>
<keyword evidence="4" id="KW-0812">Transmembrane</keyword>
<sequence length="603" mass="64043">MHSHLAIITKWCRCMCNSSYLGLPISMASKILPAVSELFPALVRAGGGTTTARRPPPPPAARSSPSPTTVHRHAPPPAARLAGGSGTTTTTLVVDVDGALLLSRSLFPYFMLVALEAGSFLRGLVLLLLYPAIRCLGAGDLAVRAMAAVAFCGLRAPTFRAGRAVLPRWLLEDVAAEALDAARRGVVADPDTARVVWASAMPRVMVEPFLREYLQLQVPAAAAVAAREMKTAWGFYTGLMEGDEDCKAMAAALMTASSARDGVGGDVVVGFSGAGSVEFLSSPLASICKEVYVVSPAEQSKWRRLARRDYPTPLVFHDGRLAFLPTPVSTVAMFTWLPLGAALSVVRLAISLALPYRVATALHAATGQSWRLRGAPPPLRNGGGSSSGQLYACNHRTLIDPVYVSMALDRPVRAVSYSLSRVSDLLSPIGATVRLARDRARDGAAMGSLLDRGDSVVVCPEGTTCREPYLLRFSPLFAELGGDAGVVPVALAAETAMFYGTTAGGWKAVDPFYYLANPRMCYTVQFLDRVDTADVMTTTGGDGKGRNQAASAVDVANRVQRLIAEALGYECTMLTRKDKYLMLVGNDGAVAAAPRRRVVANKK</sequence>
<keyword evidence="10" id="KW-1185">Reference proteome</keyword>
<keyword evidence="3" id="KW-0808">Transferase</keyword>
<dbReference type="GO" id="GO:0010143">
    <property type="term" value="P:cutin biosynthetic process"/>
    <property type="evidence" value="ECO:0000318"/>
    <property type="project" value="GO_Central"/>
</dbReference>
<feature type="domain" description="Phospholipid/glycerol acyltransferase" evidence="8">
    <location>
        <begin position="389"/>
        <end position="494"/>
    </location>
</feature>
<evidence type="ECO:0000256" key="3">
    <source>
        <dbReference type="ARBA" id="ARBA00022679"/>
    </source>
</evidence>
<dbReference type="AlphaFoldDB" id="A0A1B6PDC8"/>
<dbReference type="OMA" id="MRYESMA"/>
<comment type="similarity">
    <text evidence="2">Belongs to the GPAT/DAPAT family.</text>
</comment>
<evidence type="ECO:0000256" key="6">
    <source>
        <dbReference type="ARBA" id="ARBA00023136"/>
    </source>
</evidence>
<evidence type="ECO:0000256" key="5">
    <source>
        <dbReference type="ARBA" id="ARBA00022989"/>
    </source>
</evidence>
<dbReference type="InterPro" id="IPR002123">
    <property type="entry name" value="Plipid/glycerol_acylTrfase"/>
</dbReference>
<dbReference type="GO" id="GO:0016020">
    <property type="term" value="C:membrane"/>
    <property type="evidence" value="ECO:0000318"/>
    <property type="project" value="GO_Central"/>
</dbReference>
<organism evidence="9 10">
    <name type="scientific">Sorghum bicolor</name>
    <name type="common">Sorghum</name>
    <name type="synonym">Sorghum vulgare</name>
    <dbReference type="NCBI Taxonomy" id="4558"/>
    <lineage>
        <taxon>Eukaryota</taxon>
        <taxon>Viridiplantae</taxon>
        <taxon>Streptophyta</taxon>
        <taxon>Embryophyta</taxon>
        <taxon>Tracheophyta</taxon>
        <taxon>Spermatophyta</taxon>
        <taxon>Magnoliopsida</taxon>
        <taxon>Liliopsida</taxon>
        <taxon>Poales</taxon>
        <taxon>Poaceae</taxon>
        <taxon>PACMAD clade</taxon>
        <taxon>Panicoideae</taxon>
        <taxon>Andropogonodae</taxon>
        <taxon>Andropogoneae</taxon>
        <taxon>Sorghinae</taxon>
        <taxon>Sorghum</taxon>
    </lineage>
</organism>
<proteinExistence type="inferred from homology"/>
<dbReference type="Pfam" id="PF23270">
    <property type="entry name" value="HAD_RAM2_N"/>
    <property type="match status" value="1"/>
</dbReference>
<feature type="region of interest" description="Disordered" evidence="7">
    <location>
        <begin position="47"/>
        <end position="84"/>
    </location>
</feature>
<dbReference type="FunCoup" id="A0A1B6PDC8">
    <property type="interactions" value="3"/>
</dbReference>
<evidence type="ECO:0000259" key="8">
    <source>
        <dbReference type="SMART" id="SM00563"/>
    </source>
</evidence>
<comment type="subcellular location">
    <subcellularLocation>
        <location evidence="1">Membrane</location>
        <topology evidence="1">Multi-pass membrane protein</topology>
    </subcellularLocation>
</comment>
<evidence type="ECO:0000256" key="4">
    <source>
        <dbReference type="ARBA" id="ARBA00022692"/>
    </source>
</evidence>
<dbReference type="Proteomes" id="UP000000768">
    <property type="component" value="Chromosome 8"/>
</dbReference>
<evidence type="ECO:0000256" key="2">
    <source>
        <dbReference type="ARBA" id="ARBA00007937"/>
    </source>
</evidence>
<dbReference type="GO" id="GO:0016791">
    <property type="term" value="F:phosphatase activity"/>
    <property type="evidence" value="ECO:0000318"/>
    <property type="project" value="GO_Central"/>
</dbReference>
<dbReference type="Gramene" id="KXG23710">
    <property type="protein sequence ID" value="KXG23710"/>
    <property type="gene ID" value="SORBI_3008G130800"/>
</dbReference>